<dbReference type="Pfam" id="PF07727">
    <property type="entry name" value="RVT_2"/>
    <property type="match status" value="1"/>
</dbReference>
<dbReference type="EMBL" id="CP126654">
    <property type="protein sequence ID" value="WJZ91084.1"/>
    <property type="molecule type" value="Genomic_DNA"/>
</dbReference>
<organism evidence="2 3">
    <name type="scientific">Vitis vinifera</name>
    <name type="common">Grape</name>
    <dbReference type="NCBI Taxonomy" id="29760"/>
    <lineage>
        <taxon>Eukaryota</taxon>
        <taxon>Viridiplantae</taxon>
        <taxon>Streptophyta</taxon>
        <taxon>Embryophyta</taxon>
        <taxon>Tracheophyta</taxon>
        <taxon>Spermatophyta</taxon>
        <taxon>Magnoliopsida</taxon>
        <taxon>eudicotyledons</taxon>
        <taxon>Gunneridae</taxon>
        <taxon>Pentapetalae</taxon>
        <taxon>rosids</taxon>
        <taxon>Vitales</taxon>
        <taxon>Vitaceae</taxon>
        <taxon>Viteae</taxon>
        <taxon>Vitis</taxon>
    </lineage>
</organism>
<protein>
    <recommendedName>
        <fullName evidence="1">Reverse transcriptase Ty1/copia-type domain-containing protein</fullName>
    </recommendedName>
</protein>
<evidence type="ECO:0000313" key="2">
    <source>
        <dbReference type="EMBL" id="WJZ91084.1"/>
    </source>
</evidence>
<dbReference type="InterPro" id="IPR013103">
    <property type="entry name" value="RVT_2"/>
</dbReference>
<evidence type="ECO:0000313" key="3">
    <source>
        <dbReference type="Proteomes" id="UP001227230"/>
    </source>
</evidence>
<keyword evidence="3" id="KW-1185">Reference proteome</keyword>
<sequence length="93" mass="11262">MLVRFVNFRNPQMDLKQSPRVWFDRFTNVVKKHRYIQGQTDHTLFNKHSLNGKITIFIVYIDDIILTRNHTNEMDKLRKLLANEFVMKTKKLL</sequence>
<name>A0ABY9C7M4_VITVI</name>
<dbReference type="Proteomes" id="UP001227230">
    <property type="component" value="Chromosome 7"/>
</dbReference>
<proteinExistence type="predicted"/>
<reference evidence="2 3" key="1">
    <citation type="journal article" date="2023" name="Hortic Res">
        <title>The complete reference genome for grapevine (Vitis vinifera L.) genetics and breeding.</title>
        <authorList>
            <person name="Shi X."/>
            <person name="Cao S."/>
            <person name="Wang X."/>
            <person name="Huang S."/>
            <person name="Wang Y."/>
            <person name="Liu Z."/>
            <person name="Liu W."/>
            <person name="Leng X."/>
            <person name="Peng Y."/>
            <person name="Wang N."/>
            <person name="Wang Y."/>
            <person name="Ma Z."/>
            <person name="Xu X."/>
            <person name="Zhang F."/>
            <person name="Xue H."/>
            <person name="Zhong H."/>
            <person name="Wang Y."/>
            <person name="Zhang K."/>
            <person name="Velt A."/>
            <person name="Avia K."/>
            <person name="Holtgrawe D."/>
            <person name="Grimplet J."/>
            <person name="Matus J.T."/>
            <person name="Ware D."/>
            <person name="Wu X."/>
            <person name="Wang H."/>
            <person name="Liu C."/>
            <person name="Fang Y."/>
            <person name="Rustenholz C."/>
            <person name="Cheng Z."/>
            <person name="Xiao H."/>
            <person name="Zhou Y."/>
        </authorList>
    </citation>
    <scope>NUCLEOTIDE SEQUENCE [LARGE SCALE GENOMIC DNA]</scope>
    <source>
        <strain evidence="3">cv. Pinot noir / PN40024</strain>
        <tissue evidence="2">Leaf</tissue>
    </source>
</reference>
<gene>
    <name evidence="2" type="ORF">VitviT2T_010189</name>
</gene>
<feature type="domain" description="Reverse transcriptase Ty1/copia-type" evidence="1">
    <location>
        <begin position="14"/>
        <end position="88"/>
    </location>
</feature>
<accession>A0ABY9C7M4</accession>
<evidence type="ECO:0000259" key="1">
    <source>
        <dbReference type="Pfam" id="PF07727"/>
    </source>
</evidence>